<name>A0A7S1ZS53_9STRA</name>
<evidence type="ECO:0000256" key="4">
    <source>
        <dbReference type="ARBA" id="ARBA00022840"/>
    </source>
</evidence>
<dbReference type="InterPro" id="IPR036759">
    <property type="entry name" value="TPK_catalytic_sf"/>
</dbReference>
<evidence type="ECO:0000256" key="5">
    <source>
        <dbReference type="SAM" id="MobiDB-lite"/>
    </source>
</evidence>
<keyword evidence="3" id="KW-0418">Kinase</keyword>
<dbReference type="InterPro" id="IPR016181">
    <property type="entry name" value="Acyl_CoA_acyltransferase"/>
</dbReference>
<feature type="domain" description="N-acetyltransferase" evidence="6">
    <location>
        <begin position="29"/>
        <end position="197"/>
    </location>
</feature>
<dbReference type="InterPro" id="IPR036371">
    <property type="entry name" value="TPK_B1-bd_sf"/>
</dbReference>
<sequence length="510" mass="57540">MMDSIDTLKKQRDTNQKTPSSTNSWMEHITFRLATKHDIAKCYEIESASYPPDEAASLTSLTYRQQHATPFFLCAMLQNNNNDDDDDNEEKEETIVGFTCATKCRTFTEESMSTHDPNGTLLAIHSVVVEESYRRCGLASKMLQYYISAVKKQRTIERIVLLAKSHLLGFYVNCGFQVMRPSSISHGKDLWYDLEINLALSNEALPSSASTQDYYSGNINGGDDAANIIRSPFLSLHSPKKKKQQEKIALVILNTPMSSPPSSIFTHLWNMASFHVCADGGANRLYDATITKDNEDNKYIPELIRGDLDSLRSNVESFYKSKGCKVERDSDQDTNDLDKALQVILKKYSSHENNKEEEEMSVYIYGAFGGRFDQEMASIQALYKWQTHFHNKIFLYNDETCAFILAQSIRNEIRLPFYGDDHDNHNEQDVDDKGKDKGLVHGEGPTCGLIPIGCKCDFVQTTGLKWNLHGDVPLEFGGLVSTSNHASEECITVICSEPLIFTAEISTRRI</sequence>
<dbReference type="GO" id="GO:0016747">
    <property type="term" value="F:acyltransferase activity, transferring groups other than amino-acyl groups"/>
    <property type="evidence" value="ECO:0007669"/>
    <property type="project" value="InterPro"/>
</dbReference>
<feature type="compositionally biased region" description="Basic and acidic residues" evidence="5">
    <location>
        <begin position="1"/>
        <end position="15"/>
    </location>
</feature>
<keyword evidence="1" id="KW-0808">Transferase</keyword>
<dbReference type="GO" id="GO:0005524">
    <property type="term" value="F:ATP binding"/>
    <property type="evidence" value="ECO:0007669"/>
    <property type="project" value="UniProtKB-KW"/>
</dbReference>
<dbReference type="Pfam" id="PF04263">
    <property type="entry name" value="TPK_catalytic"/>
    <property type="match status" value="1"/>
</dbReference>
<accession>A0A7S1ZS53</accession>
<keyword evidence="2" id="KW-0547">Nucleotide-binding</keyword>
<dbReference type="Pfam" id="PF00583">
    <property type="entry name" value="Acetyltransf_1"/>
    <property type="match status" value="1"/>
</dbReference>
<dbReference type="GO" id="GO:0004788">
    <property type="term" value="F:thiamine diphosphokinase activity"/>
    <property type="evidence" value="ECO:0007669"/>
    <property type="project" value="InterPro"/>
</dbReference>
<dbReference type="SUPFAM" id="SSF63999">
    <property type="entry name" value="Thiamin pyrophosphokinase, catalytic domain"/>
    <property type="match status" value="1"/>
</dbReference>
<evidence type="ECO:0000259" key="6">
    <source>
        <dbReference type="PROSITE" id="PS51186"/>
    </source>
</evidence>
<evidence type="ECO:0000256" key="2">
    <source>
        <dbReference type="ARBA" id="ARBA00022741"/>
    </source>
</evidence>
<dbReference type="PANTHER" id="PTHR13622:SF8">
    <property type="entry name" value="THIAMIN PYROPHOSPHOKINASE 1"/>
    <property type="match status" value="1"/>
</dbReference>
<dbReference type="Gene3D" id="3.40.630.30">
    <property type="match status" value="1"/>
</dbReference>
<evidence type="ECO:0000256" key="3">
    <source>
        <dbReference type="ARBA" id="ARBA00022777"/>
    </source>
</evidence>
<reference evidence="7" key="1">
    <citation type="submission" date="2021-01" db="EMBL/GenBank/DDBJ databases">
        <authorList>
            <person name="Corre E."/>
            <person name="Pelletier E."/>
            <person name="Niang G."/>
            <person name="Scheremetjew M."/>
            <person name="Finn R."/>
            <person name="Kale V."/>
            <person name="Holt S."/>
            <person name="Cochrane G."/>
            <person name="Meng A."/>
            <person name="Brown T."/>
            <person name="Cohen L."/>
        </authorList>
    </citation>
    <scope>NUCLEOTIDE SEQUENCE</scope>
    <source>
        <strain evidence="7">Pop2</strain>
    </source>
</reference>
<dbReference type="CDD" id="cd07995">
    <property type="entry name" value="TPK"/>
    <property type="match status" value="1"/>
</dbReference>
<organism evidence="7">
    <name type="scientific">Ditylum brightwellii</name>
    <dbReference type="NCBI Taxonomy" id="49249"/>
    <lineage>
        <taxon>Eukaryota</taxon>
        <taxon>Sar</taxon>
        <taxon>Stramenopiles</taxon>
        <taxon>Ochrophyta</taxon>
        <taxon>Bacillariophyta</taxon>
        <taxon>Mediophyceae</taxon>
        <taxon>Lithodesmiophycidae</taxon>
        <taxon>Lithodesmiales</taxon>
        <taxon>Lithodesmiaceae</taxon>
        <taxon>Ditylum</taxon>
    </lineage>
</organism>
<dbReference type="FunFam" id="2.60.120.320:FF:000001">
    <property type="entry name" value="Thiamine pyrophosphokinase"/>
    <property type="match status" value="1"/>
</dbReference>
<dbReference type="GO" id="GO:0016301">
    <property type="term" value="F:kinase activity"/>
    <property type="evidence" value="ECO:0007669"/>
    <property type="project" value="UniProtKB-KW"/>
</dbReference>
<dbReference type="SMART" id="SM00983">
    <property type="entry name" value="TPK_B1_binding"/>
    <property type="match status" value="1"/>
</dbReference>
<dbReference type="SUPFAM" id="SSF63862">
    <property type="entry name" value="Thiamin pyrophosphokinase, substrate-binding domain"/>
    <property type="match status" value="1"/>
</dbReference>
<dbReference type="CDD" id="cd04301">
    <property type="entry name" value="NAT_SF"/>
    <property type="match status" value="1"/>
</dbReference>
<dbReference type="Gene3D" id="2.60.120.320">
    <property type="entry name" value="Thiamin pyrophosphokinase, thiamin-binding domain"/>
    <property type="match status" value="1"/>
</dbReference>
<evidence type="ECO:0000256" key="1">
    <source>
        <dbReference type="ARBA" id="ARBA00022679"/>
    </source>
</evidence>
<feature type="region of interest" description="Disordered" evidence="5">
    <location>
        <begin position="1"/>
        <end position="23"/>
    </location>
</feature>
<dbReference type="EMBL" id="HBGN01030944">
    <property type="protein sequence ID" value="CAD9347520.1"/>
    <property type="molecule type" value="Transcribed_RNA"/>
</dbReference>
<dbReference type="SUPFAM" id="SSF55729">
    <property type="entry name" value="Acyl-CoA N-acyltransferases (Nat)"/>
    <property type="match status" value="1"/>
</dbReference>
<dbReference type="GO" id="GO:0030975">
    <property type="term" value="F:thiamine binding"/>
    <property type="evidence" value="ECO:0007669"/>
    <property type="project" value="InterPro"/>
</dbReference>
<gene>
    <name evidence="7" type="ORF">DBRI1063_LOCUS19930</name>
</gene>
<protein>
    <recommendedName>
        <fullName evidence="6">N-acetyltransferase domain-containing protein</fullName>
    </recommendedName>
</protein>
<dbReference type="GO" id="GO:0006772">
    <property type="term" value="P:thiamine metabolic process"/>
    <property type="evidence" value="ECO:0007669"/>
    <property type="project" value="InterPro"/>
</dbReference>
<dbReference type="Pfam" id="PF04265">
    <property type="entry name" value="TPK_B1_binding"/>
    <property type="match status" value="1"/>
</dbReference>
<evidence type="ECO:0000313" key="7">
    <source>
        <dbReference type="EMBL" id="CAD9347520.1"/>
    </source>
</evidence>
<proteinExistence type="predicted"/>
<dbReference type="PANTHER" id="PTHR13622">
    <property type="entry name" value="THIAMIN PYROPHOSPHOKINASE"/>
    <property type="match status" value="1"/>
</dbReference>
<keyword evidence="4" id="KW-0067">ATP-binding</keyword>
<dbReference type="NCBIfam" id="TIGR01378">
    <property type="entry name" value="thi_PPkinase"/>
    <property type="match status" value="1"/>
</dbReference>
<dbReference type="InterPro" id="IPR006282">
    <property type="entry name" value="Thi_PPkinase"/>
</dbReference>
<dbReference type="PROSITE" id="PS51186">
    <property type="entry name" value="GNAT"/>
    <property type="match status" value="1"/>
</dbReference>
<dbReference type="GO" id="GO:0009229">
    <property type="term" value="P:thiamine diphosphate biosynthetic process"/>
    <property type="evidence" value="ECO:0007669"/>
    <property type="project" value="InterPro"/>
</dbReference>
<dbReference type="Gene3D" id="3.40.50.10240">
    <property type="entry name" value="Thiamin pyrophosphokinase, catalytic domain"/>
    <property type="match status" value="1"/>
</dbReference>
<dbReference type="InterPro" id="IPR000182">
    <property type="entry name" value="GNAT_dom"/>
</dbReference>
<dbReference type="InterPro" id="IPR007371">
    <property type="entry name" value="TPK_catalytic"/>
</dbReference>
<dbReference type="InterPro" id="IPR007373">
    <property type="entry name" value="Thiamin_PyroPKinase_B1-bd"/>
</dbReference>
<dbReference type="AlphaFoldDB" id="A0A7S1ZS53"/>